<proteinExistence type="predicted"/>
<gene>
    <name evidence="1" type="ORF">CDAR_609051</name>
</gene>
<evidence type="ECO:0000313" key="1">
    <source>
        <dbReference type="EMBL" id="GIY82830.1"/>
    </source>
</evidence>
<dbReference type="AlphaFoldDB" id="A0AAV4WN15"/>
<evidence type="ECO:0000313" key="2">
    <source>
        <dbReference type="Proteomes" id="UP001054837"/>
    </source>
</evidence>
<reference evidence="1 2" key="1">
    <citation type="submission" date="2021-06" db="EMBL/GenBank/DDBJ databases">
        <title>Caerostris darwini draft genome.</title>
        <authorList>
            <person name="Kono N."/>
            <person name="Arakawa K."/>
        </authorList>
    </citation>
    <scope>NUCLEOTIDE SEQUENCE [LARGE SCALE GENOMIC DNA]</scope>
</reference>
<dbReference type="EMBL" id="BPLQ01014740">
    <property type="protein sequence ID" value="GIY82830.1"/>
    <property type="molecule type" value="Genomic_DNA"/>
</dbReference>
<accession>A0AAV4WN15</accession>
<comment type="caution">
    <text evidence="1">The sequence shown here is derived from an EMBL/GenBank/DDBJ whole genome shotgun (WGS) entry which is preliminary data.</text>
</comment>
<protein>
    <submittedName>
        <fullName evidence="1">Uncharacterized protein</fullName>
    </submittedName>
</protein>
<name>A0AAV4WN15_9ARAC</name>
<dbReference type="Proteomes" id="UP001054837">
    <property type="component" value="Unassembled WGS sequence"/>
</dbReference>
<keyword evidence="2" id="KW-1185">Reference proteome</keyword>
<organism evidence="1 2">
    <name type="scientific">Caerostris darwini</name>
    <dbReference type="NCBI Taxonomy" id="1538125"/>
    <lineage>
        <taxon>Eukaryota</taxon>
        <taxon>Metazoa</taxon>
        <taxon>Ecdysozoa</taxon>
        <taxon>Arthropoda</taxon>
        <taxon>Chelicerata</taxon>
        <taxon>Arachnida</taxon>
        <taxon>Araneae</taxon>
        <taxon>Araneomorphae</taxon>
        <taxon>Entelegynae</taxon>
        <taxon>Araneoidea</taxon>
        <taxon>Araneidae</taxon>
        <taxon>Caerostris</taxon>
    </lineage>
</organism>
<sequence>MERSLISEMDFGLDKTQQSLVRAYNKVSVSRLRHVPDFHFFFLFSLHDAILLPFLPRAKTAEQSVNTALYLFPHFGGKTILVSSVYVLVSEKKKKLNLGSGLGLCS</sequence>